<dbReference type="UniPathway" id="UPA00077">
    <property type="reaction ID" value="UER00154"/>
</dbReference>
<dbReference type="NCBIfam" id="TIGR00526">
    <property type="entry name" value="folB_dom"/>
    <property type="match status" value="1"/>
</dbReference>
<dbReference type="AlphaFoldDB" id="A0A0L0GQP4"/>
<proteinExistence type="inferred from homology"/>
<evidence type="ECO:0000256" key="2">
    <source>
        <dbReference type="ARBA" id="ARBA00001353"/>
    </source>
</evidence>
<evidence type="ECO:0000256" key="3">
    <source>
        <dbReference type="ARBA" id="ARBA00005013"/>
    </source>
</evidence>
<dbReference type="InterPro" id="IPR043133">
    <property type="entry name" value="GTP-CH-I_C/QueF"/>
</dbReference>
<evidence type="ECO:0000256" key="1">
    <source>
        <dbReference type="ARBA" id="ARBA00000693"/>
    </source>
</evidence>
<dbReference type="Proteomes" id="UP000037393">
    <property type="component" value="Unassembled WGS sequence"/>
</dbReference>
<evidence type="ECO:0000313" key="13">
    <source>
        <dbReference type="Proteomes" id="UP000037393"/>
    </source>
</evidence>
<dbReference type="InterPro" id="IPR006157">
    <property type="entry name" value="FolB_dom"/>
</dbReference>
<dbReference type="NCBIfam" id="TIGR00525">
    <property type="entry name" value="folB"/>
    <property type="match status" value="1"/>
</dbReference>
<dbReference type="Gene3D" id="3.30.1130.10">
    <property type="match status" value="1"/>
</dbReference>
<accession>A0A0L0GQP4</accession>
<dbReference type="EC" id="4.1.2.25" evidence="10"/>
<keyword evidence="6 10" id="KW-0289">Folate biosynthesis</keyword>
<dbReference type="FunFam" id="3.30.1130.10:FF:000002">
    <property type="entry name" value="7,8-dihydroneopterin aldolase"/>
    <property type="match status" value="1"/>
</dbReference>
<keyword evidence="7" id="KW-0413">Isomerase</keyword>
<dbReference type="SMART" id="SM00905">
    <property type="entry name" value="FolB"/>
    <property type="match status" value="1"/>
</dbReference>
<dbReference type="GO" id="GO:0004150">
    <property type="term" value="F:dihydroneopterin aldolase activity"/>
    <property type="evidence" value="ECO:0007669"/>
    <property type="project" value="UniProtKB-UniRule"/>
</dbReference>
<dbReference type="PANTHER" id="PTHR42844">
    <property type="entry name" value="DIHYDRONEOPTERIN ALDOLASE 1-RELATED"/>
    <property type="match status" value="1"/>
</dbReference>
<evidence type="ECO:0000256" key="6">
    <source>
        <dbReference type="ARBA" id="ARBA00022909"/>
    </source>
</evidence>
<gene>
    <name evidence="12" type="primary">folB</name>
    <name evidence="12" type="ORF">GM31_02135</name>
</gene>
<comment type="pathway">
    <text evidence="3 10">Cofactor biosynthesis; tetrahydrofolate biosynthesis; 2-amino-4-hydroxy-6-hydroxymethyl-7,8-dihydropteridine diphosphate from 7,8-dihydroneopterin triphosphate: step 3/4.</text>
</comment>
<evidence type="ECO:0000256" key="10">
    <source>
        <dbReference type="RuleBase" id="RU362079"/>
    </source>
</evidence>
<comment type="caution">
    <text evidence="12">The sequence shown here is derived from an EMBL/GenBank/DDBJ whole genome shotgun (WGS) entry which is preliminary data.</text>
</comment>
<evidence type="ECO:0000256" key="7">
    <source>
        <dbReference type="ARBA" id="ARBA00023235"/>
    </source>
</evidence>
<name>A0A0L0GQP4_9ENTR</name>
<dbReference type="PANTHER" id="PTHR42844:SF1">
    <property type="entry name" value="DIHYDRONEOPTERIN ALDOLASE 1-RELATED"/>
    <property type="match status" value="1"/>
</dbReference>
<dbReference type="STRING" id="379893.GCA_001297775_03241"/>
<comment type="catalytic activity">
    <reaction evidence="2 10">
        <text>7,8-dihydroneopterin = 6-hydroxymethyl-7,8-dihydropterin + glycolaldehyde</text>
        <dbReference type="Rhea" id="RHEA:10540"/>
        <dbReference type="ChEBI" id="CHEBI:17001"/>
        <dbReference type="ChEBI" id="CHEBI:17071"/>
        <dbReference type="ChEBI" id="CHEBI:44841"/>
        <dbReference type="EC" id="4.1.2.25"/>
    </reaction>
</comment>
<feature type="domain" description="Dihydroneopterin aldolase/epimerase" evidence="11">
    <location>
        <begin position="4"/>
        <end position="114"/>
    </location>
</feature>
<evidence type="ECO:0000259" key="11">
    <source>
        <dbReference type="SMART" id="SM00905"/>
    </source>
</evidence>
<dbReference type="RefSeq" id="WP_049849148.1">
    <property type="nucleotide sequence ID" value="NZ_JNGH01000099.1"/>
</dbReference>
<comment type="similarity">
    <text evidence="4 10">Belongs to the DHNA family.</text>
</comment>
<comment type="subunit">
    <text evidence="5">Homooctamer.</text>
</comment>
<comment type="catalytic activity">
    <reaction evidence="1">
        <text>7,8-dihydroneopterin = 7,8-dihydromonapterin</text>
        <dbReference type="Rhea" id="RHEA:45328"/>
        <dbReference type="ChEBI" id="CHEBI:17001"/>
        <dbReference type="ChEBI" id="CHEBI:71175"/>
        <dbReference type="EC" id="5.1.99.8"/>
    </reaction>
</comment>
<protein>
    <recommendedName>
        <fullName evidence="10">7,8-dihydroneopterin aldolase</fullName>
        <ecNumber evidence="10">4.1.2.25</ecNumber>
    </recommendedName>
</protein>
<organism evidence="12 13">
    <name type="scientific">Trabulsiella odontotermitis</name>
    <dbReference type="NCBI Taxonomy" id="379893"/>
    <lineage>
        <taxon>Bacteria</taxon>
        <taxon>Pseudomonadati</taxon>
        <taxon>Pseudomonadota</taxon>
        <taxon>Gammaproteobacteria</taxon>
        <taxon>Enterobacterales</taxon>
        <taxon>Enterobacteriaceae</taxon>
        <taxon>Trabulsiella</taxon>
    </lineage>
</organism>
<sequence>MDIVFIEQLSVITTIGVYDWEQTIEQQLVFDIEMAWDNRNAAASDDVQDCLSYADVSDAVVGHVEGNRFALVERVAEEVASLLLSRFNSPWVRIKVSKPGAVARAKNVGVVIERSQNLKENI</sequence>
<dbReference type="GO" id="GO:0005737">
    <property type="term" value="C:cytoplasm"/>
    <property type="evidence" value="ECO:0007669"/>
    <property type="project" value="TreeGrafter"/>
</dbReference>
<dbReference type="GO" id="GO:0046656">
    <property type="term" value="P:folic acid biosynthetic process"/>
    <property type="evidence" value="ECO:0007669"/>
    <property type="project" value="UniProtKB-UniRule"/>
</dbReference>
<dbReference type="GO" id="GO:0046654">
    <property type="term" value="P:tetrahydrofolate biosynthetic process"/>
    <property type="evidence" value="ECO:0007669"/>
    <property type="project" value="UniProtKB-UniRule"/>
</dbReference>
<evidence type="ECO:0000256" key="9">
    <source>
        <dbReference type="ARBA" id="ARBA00059496"/>
    </source>
</evidence>
<evidence type="ECO:0000256" key="4">
    <source>
        <dbReference type="ARBA" id="ARBA00005708"/>
    </source>
</evidence>
<reference evidence="12 13" key="1">
    <citation type="journal article" date="2015" name="Appl. Environ. Microbiol.">
        <title>The Enterobacterium Trabulsiella odontotermitis Presents Novel Adaptations Related to Its Association with Fungus-Growing Termites.</title>
        <authorList>
            <person name="Sapountzis P."/>
            <person name="Gruntjes T."/>
            <person name="Otani S."/>
            <person name="Estevez J."/>
            <person name="da Costa R.R."/>
            <person name="Plunkett G.3rd."/>
            <person name="Perna N.T."/>
            <person name="Poulsen M."/>
        </authorList>
    </citation>
    <scope>NUCLEOTIDE SEQUENCE [LARGE SCALE GENOMIC DNA]</scope>
    <source>
        <strain evidence="12 13">12</strain>
    </source>
</reference>
<dbReference type="GO" id="GO:0016853">
    <property type="term" value="F:isomerase activity"/>
    <property type="evidence" value="ECO:0007669"/>
    <property type="project" value="UniProtKB-KW"/>
</dbReference>
<dbReference type="PATRIC" id="fig|379893.3.peg.964"/>
<evidence type="ECO:0000256" key="5">
    <source>
        <dbReference type="ARBA" id="ARBA00011823"/>
    </source>
</evidence>
<keyword evidence="13" id="KW-1185">Reference proteome</keyword>
<keyword evidence="8 10" id="KW-0456">Lyase</keyword>
<evidence type="ECO:0000313" key="12">
    <source>
        <dbReference type="EMBL" id="KNC91390.1"/>
    </source>
</evidence>
<dbReference type="OrthoDB" id="9810587at2"/>
<dbReference type="NCBIfam" id="NF008614">
    <property type="entry name" value="PRK11593.1"/>
    <property type="match status" value="1"/>
</dbReference>
<evidence type="ECO:0000256" key="8">
    <source>
        <dbReference type="ARBA" id="ARBA00023239"/>
    </source>
</evidence>
<dbReference type="Pfam" id="PF02152">
    <property type="entry name" value="FolB"/>
    <property type="match status" value="1"/>
</dbReference>
<comment type="function">
    <text evidence="9">Catalyzes the conversion of 7,8-dihydroneopterin to 6-hydroxymethyl-7,8-dihydropterin. Can use L-threo-dihydroneopterin and D-erythro-dihydroneopterin as substrates for the formation of 6-hydroxymethyldihydropterin, but it can also catalyze the epimerization of carbon 2' of dihydroneopterin to dihydromonapterin at appreciable velocity.</text>
</comment>
<dbReference type="EMBL" id="JNGI01000128">
    <property type="protein sequence ID" value="KNC91390.1"/>
    <property type="molecule type" value="Genomic_DNA"/>
</dbReference>
<dbReference type="SUPFAM" id="SSF55620">
    <property type="entry name" value="Tetrahydrobiopterin biosynthesis enzymes-like"/>
    <property type="match status" value="1"/>
</dbReference>
<dbReference type="CDD" id="cd00534">
    <property type="entry name" value="DHNA_DHNTPE"/>
    <property type="match status" value="1"/>
</dbReference>
<dbReference type="InterPro" id="IPR006156">
    <property type="entry name" value="Dihydroneopterin_aldolase"/>
</dbReference>